<dbReference type="Pfam" id="PF05016">
    <property type="entry name" value="ParE_toxin"/>
    <property type="match status" value="1"/>
</dbReference>
<dbReference type="EMBL" id="VEVP01000003">
    <property type="protein sequence ID" value="TNU94930.1"/>
    <property type="molecule type" value="Genomic_DNA"/>
</dbReference>
<dbReference type="InterPro" id="IPR007712">
    <property type="entry name" value="RelE/ParE_toxin"/>
</dbReference>
<sequence length="106" mass="12652">MGYTVNKSLRFECDYDDILAYLVDDLKSPRSALALINEMDRVIDFLETTPFANSVSTKPTLAKNEYREMTVKSYVVVYRVQESIVHLVRMFHQTQRYERFVMEWER</sequence>
<gene>
    <name evidence="1" type="ORF">FIC87_01840</name>
</gene>
<evidence type="ECO:0000313" key="2">
    <source>
        <dbReference type="Proteomes" id="UP000312594"/>
    </source>
</evidence>
<dbReference type="RefSeq" id="WP_114551103.1">
    <property type="nucleotide sequence ID" value="NZ_CACRTT010000022.1"/>
</dbReference>
<accession>A0A369NG87</accession>
<name>A0A369NG87_EGGLN</name>
<dbReference type="Proteomes" id="UP000312594">
    <property type="component" value="Unassembled WGS sequence"/>
</dbReference>
<evidence type="ECO:0000313" key="1">
    <source>
        <dbReference type="EMBL" id="TNU94930.1"/>
    </source>
</evidence>
<organism evidence="1 2">
    <name type="scientific">Eggerthella lenta</name>
    <name type="common">Eubacterium lentum</name>
    <dbReference type="NCBI Taxonomy" id="84112"/>
    <lineage>
        <taxon>Bacteria</taxon>
        <taxon>Bacillati</taxon>
        <taxon>Actinomycetota</taxon>
        <taxon>Coriobacteriia</taxon>
        <taxon>Eggerthellales</taxon>
        <taxon>Eggerthellaceae</taxon>
        <taxon>Eggerthella</taxon>
    </lineage>
</organism>
<dbReference type="AlphaFoldDB" id="A0A369NG87"/>
<proteinExistence type="predicted"/>
<protein>
    <submittedName>
        <fullName evidence="1">Type II toxin-antitoxin system RelE/ParE family toxin</fullName>
    </submittedName>
</protein>
<reference evidence="1 2" key="1">
    <citation type="journal article" date="2005" name="Appl. Environ. Microbiol.">
        <title>Intestinal bacterial communities that produce active estrogen-like compounds enterodiol and enterolactone in humans.</title>
        <authorList>
            <person name="Clavel T."/>
            <person name="Henderson G."/>
            <person name="Alpert C.A."/>
            <person name="Philippe C."/>
            <person name="Rigottier-Gois L."/>
            <person name="Dore J."/>
            <person name="Blaut M."/>
        </authorList>
    </citation>
    <scope>NUCLEOTIDE SEQUENCE [LARGE SCALE GENOMIC DNA]</scope>
    <source>
        <strain evidence="1 2">SECO-MT75m2</strain>
    </source>
</reference>
<comment type="caution">
    <text evidence="1">The sequence shown here is derived from an EMBL/GenBank/DDBJ whole genome shotgun (WGS) entry which is preliminary data.</text>
</comment>
<dbReference type="Gene3D" id="3.30.2310.20">
    <property type="entry name" value="RelE-like"/>
    <property type="match status" value="1"/>
</dbReference>
<dbReference type="InterPro" id="IPR035093">
    <property type="entry name" value="RelE/ParE_toxin_dom_sf"/>
</dbReference>